<evidence type="ECO:0000313" key="6">
    <source>
        <dbReference type="Proteomes" id="UP000799423"/>
    </source>
</evidence>
<dbReference type="InterPro" id="IPR056416">
    <property type="entry name" value="DH_2_fung"/>
</dbReference>
<feature type="compositionally biased region" description="Acidic residues" evidence="1">
    <location>
        <begin position="1517"/>
        <end position="1529"/>
    </location>
</feature>
<feature type="compositionally biased region" description="Basic and acidic residues" evidence="1">
    <location>
        <begin position="1178"/>
        <end position="1193"/>
    </location>
</feature>
<name>A0A6A7ASL2_9PLEO</name>
<feature type="compositionally biased region" description="Low complexity" evidence="1">
    <location>
        <begin position="1335"/>
        <end position="1346"/>
    </location>
</feature>
<feature type="region of interest" description="Disordered" evidence="1">
    <location>
        <begin position="1909"/>
        <end position="1936"/>
    </location>
</feature>
<organism evidence="5 6">
    <name type="scientific">Plenodomus tracheiphilus IPT5</name>
    <dbReference type="NCBI Taxonomy" id="1408161"/>
    <lineage>
        <taxon>Eukaryota</taxon>
        <taxon>Fungi</taxon>
        <taxon>Dikarya</taxon>
        <taxon>Ascomycota</taxon>
        <taxon>Pezizomycotina</taxon>
        <taxon>Dothideomycetes</taxon>
        <taxon>Pleosporomycetidae</taxon>
        <taxon>Pleosporales</taxon>
        <taxon>Pleosporineae</taxon>
        <taxon>Leptosphaeriaceae</taxon>
        <taxon>Plenodomus</taxon>
    </lineage>
</organism>
<feature type="region of interest" description="Disordered" evidence="1">
    <location>
        <begin position="1144"/>
        <end position="1230"/>
    </location>
</feature>
<evidence type="ECO:0000256" key="1">
    <source>
        <dbReference type="SAM" id="MobiDB-lite"/>
    </source>
</evidence>
<feature type="compositionally biased region" description="Basic residues" evidence="1">
    <location>
        <begin position="592"/>
        <end position="601"/>
    </location>
</feature>
<feature type="compositionally biased region" description="Low complexity" evidence="1">
    <location>
        <begin position="560"/>
        <end position="585"/>
    </location>
</feature>
<feature type="compositionally biased region" description="Polar residues" evidence="1">
    <location>
        <begin position="332"/>
        <end position="342"/>
    </location>
</feature>
<dbReference type="InterPro" id="IPR056223">
    <property type="entry name" value="PH_24"/>
</dbReference>
<evidence type="ECO:0000259" key="2">
    <source>
        <dbReference type="Pfam" id="PF24340"/>
    </source>
</evidence>
<feature type="region of interest" description="Disordered" evidence="1">
    <location>
        <begin position="1843"/>
        <end position="1883"/>
    </location>
</feature>
<feature type="compositionally biased region" description="Low complexity" evidence="1">
    <location>
        <begin position="1530"/>
        <end position="1539"/>
    </location>
</feature>
<evidence type="ECO:0000259" key="3">
    <source>
        <dbReference type="Pfam" id="PF24344"/>
    </source>
</evidence>
<feature type="compositionally biased region" description="Polar residues" evidence="1">
    <location>
        <begin position="1603"/>
        <end position="1619"/>
    </location>
</feature>
<evidence type="ECO:0000259" key="4">
    <source>
        <dbReference type="Pfam" id="PF24345"/>
    </source>
</evidence>
<feature type="compositionally biased region" description="Pro residues" evidence="1">
    <location>
        <begin position="1"/>
        <end position="10"/>
    </location>
</feature>
<feature type="region of interest" description="Disordered" evidence="1">
    <location>
        <begin position="1"/>
        <end position="40"/>
    </location>
</feature>
<evidence type="ECO:0000313" key="5">
    <source>
        <dbReference type="EMBL" id="KAF2845219.1"/>
    </source>
</evidence>
<dbReference type="OrthoDB" id="5408934at2759"/>
<feature type="compositionally biased region" description="Polar residues" evidence="1">
    <location>
        <begin position="351"/>
        <end position="365"/>
    </location>
</feature>
<feature type="compositionally biased region" description="Basic and acidic residues" evidence="1">
    <location>
        <begin position="204"/>
        <end position="218"/>
    </location>
</feature>
<feature type="domain" description="DBL homology" evidence="2">
    <location>
        <begin position="767"/>
        <end position="979"/>
    </location>
</feature>
<feature type="compositionally biased region" description="Acidic residues" evidence="1">
    <location>
        <begin position="1354"/>
        <end position="1363"/>
    </location>
</feature>
<dbReference type="Pfam" id="PF24344">
    <property type="entry name" value="PH_23"/>
    <property type="match status" value="1"/>
</dbReference>
<accession>A0A6A7ASL2</accession>
<dbReference type="Pfam" id="PF24345">
    <property type="entry name" value="PH_24"/>
    <property type="match status" value="1"/>
</dbReference>
<feature type="region of interest" description="Disordered" evidence="1">
    <location>
        <begin position="60"/>
        <end position="636"/>
    </location>
</feature>
<feature type="region of interest" description="Disordered" evidence="1">
    <location>
        <begin position="980"/>
        <end position="1002"/>
    </location>
</feature>
<feature type="compositionally biased region" description="Polar residues" evidence="1">
    <location>
        <begin position="1571"/>
        <end position="1582"/>
    </location>
</feature>
<dbReference type="Pfam" id="PF24340">
    <property type="entry name" value="DH_2"/>
    <property type="match status" value="1"/>
</dbReference>
<feature type="region of interest" description="Disordered" evidence="1">
    <location>
        <begin position="1263"/>
        <end position="1623"/>
    </location>
</feature>
<feature type="compositionally biased region" description="Low complexity" evidence="1">
    <location>
        <begin position="1503"/>
        <end position="1516"/>
    </location>
</feature>
<feature type="compositionally biased region" description="Low complexity" evidence="1">
    <location>
        <begin position="1870"/>
        <end position="1882"/>
    </location>
</feature>
<proteinExistence type="predicted"/>
<feature type="compositionally biased region" description="Low complexity" evidence="1">
    <location>
        <begin position="1153"/>
        <end position="1164"/>
    </location>
</feature>
<feature type="compositionally biased region" description="Acidic residues" evidence="1">
    <location>
        <begin position="1540"/>
        <end position="1549"/>
    </location>
</feature>
<dbReference type="Proteomes" id="UP000799423">
    <property type="component" value="Unassembled WGS sequence"/>
</dbReference>
<feature type="compositionally biased region" description="Polar residues" evidence="1">
    <location>
        <begin position="602"/>
        <end position="621"/>
    </location>
</feature>
<feature type="compositionally biased region" description="Polar residues" evidence="1">
    <location>
        <begin position="1165"/>
        <end position="1177"/>
    </location>
</feature>
<feature type="compositionally biased region" description="Basic and acidic residues" evidence="1">
    <location>
        <begin position="1416"/>
        <end position="1426"/>
    </location>
</feature>
<feature type="compositionally biased region" description="Polar residues" evidence="1">
    <location>
        <begin position="1290"/>
        <end position="1299"/>
    </location>
</feature>
<keyword evidence="6" id="KW-1185">Reference proteome</keyword>
<feature type="compositionally biased region" description="Polar residues" evidence="1">
    <location>
        <begin position="1845"/>
        <end position="1868"/>
    </location>
</feature>
<feature type="compositionally biased region" description="Basic and acidic residues" evidence="1">
    <location>
        <begin position="1434"/>
        <end position="1443"/>
    </location>
</feature>
<gene>
    <name evidence="5" type="ORF">T440DRAFT_280925</name>
</gene>
<feature type="compositionally biased region" description="Pro residues" evidence="1">
    <location>
        <begin position="1454"/>
        <end position="1467"/>
    </location>
</feature>
<reference evidence="5" key="1">
    <citation type="submission" date="2020-01" db="EMBL/GenBank/DDBJ databases">
        <authorList>
            <consortium name="DOE Joint Genome Institute"/>
            <person name="Haridas S."/>
            <person name="Albert R."/>
            <person name="Binder M."/>
            <person name="Bloem J."/>
            <person name="Labutti K."/>
            <person name="Salamov A."/>
            <person name="Andreopoulos B."/>
            <person name="Baker S.E."/>
            <person name="Barry K."/>
            <person name="Bills G."/>
            <person name="Bluhm B.H."/>
            <person name="Cannon C."/>
            <person name="Castanera R."/>
            <person name="Culley D.E."/>
            <person name="Daum C."/>
            <person name="Ezra D."/>
            <person name="Gonzalez J.B."/>
            <person name="Henrissat B."/>
            <person name="Kuo A."/>
            <person name="Liang C."/>
            <person name="Lipzen A."/>
            <person name="Lutzoni F."/>
            <person name="Magnuson J."/>
            <person name="Mondo S."/>
            <person name="Nolan M."/>
            <person name="Ohm R."/>
            <person name="Pangilinan J."/>
            <person name="Park H.-J."/>
            <person name="Ramirez L."/>
            <person name="Alfaro M."/>
            <person name="Sun H."/>
            <person name="Tritt A."/>
            <person name="Yoshinaga Y."/>
            <person name="Zwiers L.-H."/>
            <person name="Turgeon B.G."/>
            <person name="Goodwin S.B."/>
            <person name="Spatafora J.W."/>
            <person name="Crous P.W."/>
            <person name="Grigoriev I.V."/>
        </authorList>
    </citation>
    <scope>NUCLEOTIDE SEQUENCE</scope>
    <source>
        <strain evidence="5">IPT5</strain>
    </source>
</reference>
<dbReference type="InterPro" id="IPR056222">
    <property type="entry name" value="PH_23"/>
</dbReference>
<feature type="compositionally biased region" description="Basic residues" evidence="1">
    <location>
        <begin position="1318"/>
        <end position="1327"/>
    </location>
</feature>
<protein>
    <recommendedName>
        <fullName evidence="7">DH domain-containing protein</fullName>
    </recommendedName>
</protein>
<feature type="compositionally biased region" description="Polar residues" evidence="1">
    <location>
        <begin position="310"/>
        <end position="324"/>
    </location>
</feature>
<feature type="domain" description="PH" evidence="4">
    <location>
        <begin position="1625"/>
        <end position="1764"/>
    </location>
</feature>
<feature type="compositionally biased region" description="Basic residues" evidence="1">
    <location>
        <begin position="438"/>
        <end position="447"/>
    </location>
</feature>
<feature type="compositionally biased region" description="Low complexity" evidence="1">
    <location>
        <begin position="78"/>
        <end position="101"/>
    </location>
</feature>
<evidence type="ECO:0008006" key="7">
    <source>
        <dbReference type="Google" id="ProtNLM"/>
    </source>
</evidence>
<dbReference type="EMBL" id="MU006351">
    <property type="protein sequence ID" value="KAF2845219.1"/>
    <property type="molecule type" value="Genomic_DNA"/>
</dbReference>
<feature type="domain" description="PH" evidence="3">
    <location>
        <begin position="992"/>
        <end position="1134"/>
    </location>
</feature>
<feature type="compositionally biased region" description="Polar residues" evidence="1">
    <location>
        <begin position="18"/>
        <end position="27"/>
    </location>
</feature>
<sequence length="2024" mass="219453">MPASPPPTDPDGPAALTKNGTAGNNNCKGAPDKTTHTMNGSDFAKAIGINKPANVRDKIKRWQVDVESDVPAAPTPTPGASASASAPASTPPAQAAPDTTSKPPAASPKLPTTPKNRALDDKPNWKPSHTAKKSVDSSPERPNSAVKTPVAHNPLDDDLLTATAPKKRVISDSHWRQKQSPPKETGRPPPKTIPNAWVRPSKIIKNDKPIVKEVKEVKPAAPNTPPLNPLLPLVSYVGRSTGQTKAPPKQRRPSKPSSADNEQRPISSGSGSAKDIKNEERAGAPTSPEADADPTEIVKVRRRRRARTSPRGSLSPEPTETTPYTHRRTNKSESALTENPANVVTVEYEESQPTSLPKSRISAITSPRDDEIRERRRRRRPRSQGDRTAAQSPRNVFGDESTPTRRRSRKSYPRTDDEDVVAPQPPPPPQGPEVAPKPSRRRSRRSWPRTNDDDVARTPAEPAIVETTPPPTKTFGNRLEAWLSGTPDPFVEGGSRRRTSKDSMSSLDLQPKEDKSDVTTSTDTQDEPVEQSRQRRSSGSGSRRRRRQRSRELQVDTQSVDDAPSTVVSTVTSESTAQATESEVSLTPTPTLKRRGARRSQHSPTKSRSMSSPLRETTSVDDPQDDVDTASAVSSSVDASAIDIENIPLRPRPLSIQRGFPSRGKKLSTIVSVESSATRTQGAPSEVTESEYLQTVHEESVISGVTASDVGSLLNPETSTIVSRRSTRRKRLASHADLISVLSMPKAAGTKSIMSARSIRTNRSRLATATIEDIMRELTSDEAKYMRELRTIVDGVIPVLLSCVLSKSDSAVAAGLFSRSATTDPNDVTKPIVNMGVCLERLKTLHKRVPKEDSDAFVSWAQSAQRVYADYIAAWRLGFQDVVISLAPADDDPFKPAKVVNGPDDGAPWDEGMPRNAEGYVVNGDGERVDVAYMLKRPLVRLKYLAKTLRGVNHVKPSERVENIATIFQDLVAAARKRSNDEQARLEDEAAASIDPTRSRDPRSLAPLAGVRIDPKRCVRARDHFDLHLYHSSGQEISCRVEILLRDNMPGTGAGGDILICEVDPTGRWLLLPPIQLSKCSARNGDAQGEIIVMIRGNQADGSEWSEVMSLLTDDEQAGFDWVQMLGLHPIPPQISEIRKSPSAIGLGIPRPSSSHASSSLLSAGTQSPIPQKSRTPSPHEIEIPIGEQHTEVSKVWNYDTPERRRQSRIMSPTTPPSEEYSNVTMGYDENDMPQRHVVSEGARPVSPDQDADRTPRSLNEAVRMAGNASPSGLKRARATKRLAKDAPSPVTSRPSRQITLEDPEPNDNPLAEELPKPRRKSTKRRPQSLPANASTVSSSSTGYSVWMPLSDVDNSDESDESDDRTIEPSDLSPPGSPPSPQRPQAHRRVSSVPSLELPSIPRQRKTSTPSTPIRGPREPPKKFRDGPASAPSKLEKKSRQGDADTMLQDDAAGPPPTPPHRSPSPATPVTLKGSKTPVFTPSLPGWKNKRRSSSPLKHEYEPSTCTEESTSSSSSESEEDVVSDEELGESGQESLTSDSSEDELDDDVPMPLMPIGYPGPRGFAPRQLSGGKQSKPPTTTAEKPDEDTKAFPKVSPPASIYTLPNGTITPSQSASNTPYRAVPQGSGKASKAIASIFAWSEAGRWDSLHPDECSIVVTPGKIEVFEITAHHSKPFMADGDEIIQTEGRAPLIAVELTPLVPLRKSTAIDISIRSPPTGESRIQTGNNIMLRSRNPAECAQLYAMINQSRINNPTYMALQNARGPYGQTSWADAMDRQNAARTNAGSSSGWLGGTLGRRSSYRKTSTRAASISAATESSVGTMNTALKSALGRFSFGKHGMFSVRDSTLGSRSTGSFDSGSRPDSGSLTPPEAGRAPGAPAGITNTKCRLYERESMKKWRDMGSARLTIMLPSPNPSVPSSPTNPRQRAPGTRDHTQERRIVVTGKSKGEILLDVTLSETCFERVARSGIAVSVWEDHIDAAGQVGGVAHTGGVLGARARVFMVQMKSERECAYCFSLLGKLRY</sequence>